<dbReference type="Proteomes" id="UP000095214">
    <property type="component" value="Chromosome"/>
</dbReference>
<reference evidence="4 5" key="1">
    <citation type="submission" date="2016-09" db="EMBL/GenBank/DDBJ databases">
        <title>Complete genome sequence of Actinomyces hongkongensis HKU8.</title>
        <authorList>
            <person name="Gao Y.-X."/>
            <person name="Zhou Y.-Y."/>
            <person name="Xie Y."/>
            <person name="Wang M."/>
            <person name="Wang S.-J."/>
            <person name="Shen S.-G."/>
        </authorList>
    </citation>
    <scope>NUCLEOTIDE SEQUENCE [LARGE SCALE GENOMIC DNA]</scope>
    <source>
        <strain evidence="4 5">HKU8</strain>
    </source>
</reference>
<evidence type="ECO:0000313" key="5">
    <source>
        <dbReference type="Proteomes" id="UP000095214"/>
    </source>
</evidence>
<evidence type="ECO:0000256" key="2">
    <source>
        <dbReference type="SAM" id="Phobius"/>
    </source>
</evidence>
<dbReference type="Pfam" id="PF19843">
    <property type="entry name" value="DUF6318"/>
    <property type="match status" value="1"/>
</dbReference>
<name>A0A1D8B302_9ACTO</name>
<dbReference type="AlphaFoldDB" id="A0A1D8B302"/>
<dbReference type="OrthoDB" id="3254292at2"/>
<sequence>MSPVVREYVEGLRREALARDAELRARGIDPYKGTPVDGGPRRRLGARALAVLVVLVAAVSVGAYVVFLRGEPDYGMSHGYQVQSDGSLKRPPVTDKAPEQPEEMSAGGETGAKATARYYLKARAYAWNTGDTGPLKSISEESCVHCQNAITHVEEFYAHGYWGTGGYNDVTETQIVRSLDENEFGPGAYAIQLRFDEHMPKGYTSNGYVDATVRDTIIKLHVHWDGSAWRVMEGAAENAEDVK</sequence>
<evidence type="ECO:0000259" key="3">
    <source>
        <dbReference type="Pfam" id="PF19843"/>
    </source>
</evidence>
<organism evidence="4 5">
    <name type="scientific">Pauljensenia hongkongensis</name>
    <dbReference type="NCBI Taxonomy" id="178339"/>
    <lineage>
        <taxon>Bacteria</taxon>
        <taxon>Bacillati</taxon>
        <taxon>Actinomycetota</taxon>
        <taxon>Actinomycetes</taxon>
        <taxon>Actinomycetales</taxon>
        <taxon>Actinomycetaceae</taxon>
        <taxon>Pauljensenia</taxon>
    </lineage>
</organism>
<feature type="transmembrane region" description="Helical" evidence="2">
    <location>
        <begin position="48"/>
        <end position="67"/>
    </location>
</feature>
<proteinExistence type="predicted"/>
<feature type="domain" description="DUF6318" evidence="3">
    <location>
        <begin position="98"/>
        <end position="231"/>
    </location>
</feature>
<dbReference type="EMBL" id="CP017298">
    <property type="protein sequence ID" value="AOS47514.1"/>
    <property type="molecule type" value="Genomic_DNA"/>
</dbReference>
<protein>
    <recommendedName>
        <fullName evidence="3">DUF6318 domain-containing protein</fullName>
    </recommendedName>
</protein>
<dbReference type="KEGG" id="phon:BH719_06370"/>
<evidence type="ECO:0000256" key="1">
    <source>
        <dbReference type="SAM" id="MobiDB-lite"/>
    </source>
</evidence>
<gene>
    <name evidence="4" type="ORF">BH719_06370</name>
</gene>
<keyword evidence="5" id="KW-1185">Reference proteome</keyword>
<keyword evidence="2" id="KW-0812">Transmembrane</keyword>
<evidence type="ECO:0000313" key="4">
    <source>
        <dbReference type="EMBL" id="AOS47514.1"/>
    </source>
</evidence>
<keyword evidence="2" id="KW-1133">Transmembrane helix</keyword>
<dbReference type="InterPro" id="IPR046281">
    <property type="entry name" value="DUF6318"/>
</dbReference>
<feature type="region of interest" description="Disordered" evidence="1">
    <location>
        <begin position="80"/>
        <end position="109"/>
    </location>
</feature>
<keyword evidence="2" id="KW-0472">Membrane</keyword>
<accession>A0A1D8B302</accession>